<keyword evidence="2" id="KW-1185">Reference proteome</keyword>
<proteinExistence type="predicted"/>
<dbReference type="OrthoDB" id="4508560at2759"/>
<evidence type="ECO:0000313" key="2">
    <source>
        <dbReference type="Proteomes" id="UP000775872"/>
    </source>
</evidence>
<gene>
    <name evidence="1" type="ORF">CSOL1703_00012690</name>
</gene>
<accession>A0A9N9W620</accession>
<comment type="caution">
    <text evidence="1">The sequence shown here is derived from an EMBL/GenBank/DDBJ whole genome shotgun (WGS) entry which is preliminary data.</text>
</comment>
<sequence length="664" mass="74602">MACKIKELPTEIDLQIWSHLSLTELSMLSQCDKTINKLLNFYLLHTAIMFWGCSQRDRLLIRKALSYGADASIIEVDEADPSASTNFGLPLRDHPTKRLTRVSTLALVAESGDEVTFQFLLDHGARVDPCILSDSRWPSMSKFLLAPHRMQLLYQCIKNGLIDEMANPKESIDRLLIEPVGSSADLDESDWWAKGAIPRLSLLQNTDGRDKSAVVASVLLESISVARFLASFVPSWRNHPIEFLLRAYYGYDWLRLMLFVPPVIPKLTRTTTEWLVLIAAHQMASSGSTKMIDVLLEAQIDISKDTTEIGFPFGRRTIDALTEEWLIDPKWLTGVDAVYVYVLSVDCTKPTQPGALSASQGLEYLFQKGASLGKTLFWGPEGLSIGCIRPLYWYAWRKWDCERGLLHDEAFSMLKILLRKGAVKAMLKDCLTVCKCTRSPTQSALTLSQRQVILARWAVLLDIMTIEYSIHPHYTPGLSRMLSHLLRSIVKEALDLDLDSPEINTPHLLVARLNRGIINIRHALTIRKLIEKGANLRCTAVWGGKPESILEAVSSSFKQNLKPDTMRYKLQRSFVRGLITLGAKPLGDDEFSGGLEVDEEQCFGFVFGADPASKTLPAYEGVIPEEEIPLWTLDGVPLLCLPESCFPKRRIWELSPRCQIANLT</sequence>
<evidence type="ECO:0008006" key="3">
    <source>
        <dbReference type="Google" id="ProtNLM"/>
    </source>
</evidence>
<evidence type="ECO:0000313" key="1">
    <source>
        <dbReference type="EMBL" id="CAH0046056.1"/>
    </source>
</evidence>
<reference evidence="1 2" key="2">
    <citation type="submission" date="2021-10" db="EMBL/GenBank/DDBJ databases">
        <authorList>
            <person name="Piombo E."/>
        </authorList>
    </citation>
    <scope>NUCLEOTIDE SEQUENCE [LARGE SCALE GENOMIC DNA]</scope>
</reference>
<protein>
    <recommendedName>
        <fullName evidence="3">F-box domain-containing protein</fullName>
    </recommendedName>
</protein>
<organism evidence="1 2">
    <name type="scientific">Clonostachys solani</name>
    <dbReference type="NCBI Taxonomy" id="160281"/>
    <lineage>
        <taxon>Eukaryota</taxon>
        <taxon>Fungi</taxon>
        <taxon>Dikarya</taxon>
        <taxon>Ascomycota</taxon>
        <taxon>Pezizomycotina</taxon>
        <taxon>Sordariomycetes</taxon>
        <taxon>Hypocreomycetidae</taxon>
        <taxon>Hypocreales</taxon>
        <taxon>Bionectriaceae</taxon>
        <taxon>Clonostachys</taxon>
    </lineage>
</organism>
<dbReference type="Proteomes" id="UP000775872">
    <property type="component" value="Unassembled WGS sequence"/>
</dbReference>
<dbReference type="AlphaFoldDB" id="A0A9N9W620"/>
<name>A0A9N9W620_9HYPO</name>
<dbReference type="EMBL" id="CABFOC020000013">
    <property type="protein sequence ID" value="CAH0046056.1"/>
    <property type="molecule type" value="Genomic_DNA"/>
</dbReference>
<reference evidence="2" key="1">
    <citation type="submission" date="2019-06" db="EMBL/GenBank/DDBJ databases">
        <authorList>
            <person name="Broberg M."/>
        </authorList>
    </citation>
    <scope>NUCLEOTIDE SEQUENCE [LARGE SCALE GENOMIC DNA]</scope>
</reference>